<name>E1X4Q1_HALMS</name>
<dbReference type="InterPro" id="IPR029063">
    <property type="entry name" value="SAM-dependent_MTases_sf"/>
</dbReference>
<evidence type="ECO:0000313" key="1">
    <source>
        <dbReference type="EMBL" id="CBW27127.1"/>
    </source>
</evidence>
<accession>E1X4Q1</accession>
<dbReference type="OrthoDB" id="9760689at2"/>
<dbReference type="HOGENOM" id="CLU_1114600_0_0_7"/>
<proteinExistence type="predicted"/>
<dbReference type="eggNOG" id="COG2226">
    <property type="taxonomic scope" value="Bacteria"/>
</dbReference>
<dbReference type="EMBL" id="FQ312005">
    <property type="protein sequence ID" value="CBW27127.1"/>
    <property type="molecule type" value="Genomic_DNA"/>
</dbReference>
<dbReference type="CDD" id="cd02440">
    <property type="entry name" value="AdoMet_MTases"/>
    <property type="match status" value="1"/>
</dbReference>
<dbReference type="SUPFAM" id="SSF53335">
    <property type="entry name" value="S-adenosyl-L-methionine-dependent methyltransferases"/>
    <property type="match status" value="1"/>
</dbReference>
<dbReference type="PATRIC" id="fig|862908.3.peg.2216"/>
<dbReference type="Proteomes" id="UP000008963">
    <property type="component" value="Chromosome"/>
</dbReference>
<keyword evidence="2" id="KW-1185">Reference proteome</keyword>
<dbReference type="RefSeq" id="WP_014244904.1">
    <property type="nucleotide sequence ID" value="NC_016620.1"/>
</dbReference>
<dbReference type="Pfam" id="PF13489">
    <property type="entry name" value="Methyltransf_23"/>
    <property type="match status" value="1"/>
</dbReference>
<dbReference type="STRING" id="862908.BMS_2328"/>
<dbReference type="KEGG" id="bmx:BMS_2328"/>
<evidence type="ECO:0000313" key="2">
    <source>
        <dbReference type="Proteomes" id="UP000008963"/>
    </source>
</evidence>
<dbReference type="AlphaFoldDB" id="E1X4Q1"/>
<protein>
    <recommendedName>
        <fullName evidence="3">Methyltransferase domain-containing protein</fullName>
    </recommendedName>
</protein>
<reference evidence="2" key="1">
    <citation type="journal article" date="2013" name="ISME J.">
        <title>A small predatory core genome in the divergent marine Bacteriovorax marinus SJ and the terrestrial Bdellovibrio bacteriovorus.</title>
        <authorList>
            <person name="Crossman L.C."/>
            <person name="Chen H."/>
            <person name="Cerdeno-Tarraga A.M."/>
            <person name="Brooks K."/>
            <person name="Quail M.A."/>
            <person name="Pineiro S.A."/>
            <person name="Hobley L."/>
            <person name="Sockett R.E."/>
            <person name="Bentley S.D."/>
            <person name="Parkhill J."/>
            <person name="Williams H.N."/>
            <person name="Stine O.C."/>
        </authorList>
    </citation>
    <scope>NUCLEOTIDE SEQUENCE [LARGE SCALE GENOMIC DNA]</scope>
    <source>
        <strain evidence="2">ATCC BAA-682 / DSM 15412 / SJ</strain>
    </source>
</reference>
<dbReference type="Gene3D" id="3.40.50.150">
    <property type="entry name" value="Vaccinia Virus protein VP39"/>
    <property type="match status" value="1"/>
</dbReference>
<organism evidence="1 2">
    <name type="scientific">Halobacteriovorax marinus (strain ATCC BAA-682 / DSM 15412 / SJ)</name>
    <name type="common">Bacteriovorax marinus</name>
    <dbReference type="NCBI Taxonomy" id="862908"/>
    <lineage>
        <taxon>Bacteria</taxon>
        <taxon>Pseudomonadati</taxon>
        <taxon>Bdellovibrionota</taxon>
        <taxon>Bacteriovoracia</taxon>
        <taxon>Bacteriovoracales</taxon>
        <taxon>Halobacteriovoraceae</taxon>
        <taxon>Halobacteriovorax</taxon>
    </lineage>
</organism>
<gene>
    <name evidence="1" type="ordered locus">BMS_2328</name>
</gene>
<sequence length="249" mass="29327">MKAIKKYFNNLFFLKNAPPIFEKTYQSMNKSKAYRDYCEKVHGTSFSCWNTLSPLQLNFLEEYFETKRPKSFLDIGSGNGELTKYLSKKYSAKATGIDFATMPNSSKEVEFIRDQFLNTSFNKKYEFIISNDSFYMITSYKKYLRKCLSLLENNSHMIILFSLVNEKFDKSPLRKALDSLQLNYEIKDFTADDYEFWKKSQSILEQTNQAFVDESQFSLWNIKKKEADKNIQLHNSNNIQRLGLVIQRG</sequence>
<evidence type="ECO:0008006" key="3">
    <source>
        <dbReference type="Google" id="ProtNLM"/>
    </source>
</evidence>